<evidence type="ECO:0000256" key="1">
    <source>
        <dbReference type="SAM" id="MobiDB-lite"/>
    </source>
</evidence>
<evidence type="ECO:0000313" key="4">
    <source>
        <dbReference type="EMBL" id="QLI74661.1"/>
    </source>
</evidence>
<name>A0A7D5Z0X1_9HYPO</name>
<gene>
    <name evidence="4" type="ORF">G6M90_00g112590</name>
</gene>
<dbReference type="KEGG" id="mbrn:26246920"/>
<keyword evidence="2" id="KW-0812">Transmembrane</keyword>
<evidence type="ECO:0000313" key="5">
    <source>
        <dbReference type="Proteomes" id="UP000510686"/>
    </source>
</evidence>
<feature type="signal peptide" evidence="3">
    <location>
        <begin position="1"/>
        <end position="28"/>
    </location>
</feature>
<protein>
    <submittedName>
        <fullName evidence="4">Uncharacterized protein</fullName>
    </submittedName>
</protein>
<dbReference type="RefSeq" id="XP_065987969.1">
    <property type="nucleotide sequence ID" value="XM_066131862.1"/>
</dbReference>
<dbReference type="AlphaFoldDB" id="A0A7D5Z0X1"/>
<keyword evidence="3" id="KW-0732">Signal</keyword>
<evidence type="ECO:0000256" key="2">
    <source>
        <dbReference type="SAM" id="Phobius"/>
    </source>
</evidence>
<keyword evidence="2" id="KW-1133">Transmembrane helix</keyword>
<evidence type="ECO:0000256" key="3">
    <source>
        <dbReference type="SAM" id="SignalP"/>
    </source>
</evidence>
<proteinExistence type="predicted"/>
<reference evidence="4 5" key="1">
    <citation type="submission" date="2020-07" db="EMBL/GenBank/DDBJ databases">
        <title>Telomere length de novo assembly of all 7 chromosomes of the fungus, Metarhizium brunneum, using a novel assembly pipeline.</title>
        <authorList>
            <person name="Saud z."/>
            <person name="Kortsinoglou A."/>
            <person name="Kouvelis V.N."/>
            <person name="Butt T.M."/>
        </authorList>
    </citation>
    <scope>NUCLEOTIDE SEQUENCE [LARGE SCALE GENOMIC DNA]</scope>
    <source>
        <strain evidence="4 5">4556</strain>
    </source>
</reference>
<dbReference type="GeneID" id="26246920"/>
<dbReference type="Proteomes" id="UP000510686">
    <property type="component" value="Chromosome 7"/>
</dbReference>
<accession>A0A7D5Z0X1</accession>
<organism evidence="4 5">
    <name type="scientific">Metarhizium brunneum</name>
    <dbReference type="NCBI Taxonomy" id="500148"/>
    <lineage>
        <taxon>Eukaryota</taxon>
        <taxon>Fungi</taxon>
        <taxon>Dikarya</taxon>
        <taxon>Ascomycota</taxon>
        <taxon>Pezizomycotina</taxon>
        <taxon>Sordariomycetes</taxon>
        <taxon>Hypocreomycetidae</taxon>
        <taxon>Hypocreales</taxon>
        <taxon>Clavicipitaceae</taxon>
        <taxon>Metarhizium</taxon>
    </lineage>
</organism>
<dbReference type="OrthoDB" id="4939946at2759"/>
<feature type="compositionally biased region" description="Low complexity" evidence="1">
    <location>
        <begin position="361"/>
        <end position="372"/>
    </location>
</feature>
<sequence length="420" mass="45394">MAGKVFFRKSTICKLLFMISTLVANAKAEDALAKFGDVIPVLGQMARTDQDFVDGLALDLFSPRNRTLVVTNNSSPLPGTFVTGTTGEGFVNLSKYSWVVKLNETAEDLIAKIELPYDPVALAGQSVQVANTYVGKLAKDKKSWVISESQRNVHMTENKTRIIKMTSLDGEYMLLGRKSEDTSNIFVQYGQGATRTVNITGGAEKIQEAEFVDGLRFRVQSAKSFALNADIPFGVNDKAMPEHAVPLNSFAWVINSTASPGEGLSVDVHFPVNREMVEEKTRGQEEGHLNLLVARRDLKAPATAAFEPLKKQEYSKAKRLVEVRGMTAVDGQYVLLVSKKKYLEASCGQGGNAQSCPGRNSTSASAGAASQARESELDGAQVTSRPAMVVSVASLSTAWGMNLVVSCVFSMGVSLVVFML</sequence>
<dbReference type="EMBL" id="CP058938">
    <property type="protein sequence ID" value="QLI74661.1"/>
    <property type="molecule type" value="Genomic_DNA"/>
</dbReference>
<feature type="transmembrane region" description="Helical" evidence="2">
    <location>
        <begin position="399"/>
        <end position="419"/>
    </location>
</feature>
<keyword evidence="2" id="KW-0472">Membrane</keyword>
<feature type="region of interest" description="Disordered" evidence="1">
    <location>
        <begin position="350"/>
        <end position="379"/>
    </location>
</feature>
<keyword evidence="5" id="KW-1185">Reference proteome</keyword>
<feature type="chain" id="PRO_5028947854" evidence="3">
    <location>
        <begin position="29"/>
        <end position="420"/>
    </location>
</feature>